<accession>A0A926RV07</accession>
<evidence type="ECO:0000313" key="1">
    <source>
        <dbReference type="EMBL" id="MBD1379158.1"/>
    </source>
</evidence>
<protein>
    <submittedName>
        <fullName evidence="1">Uncharacterized protein</fullName>
    </submittedName>
</protein>
<reference evidence="1" key="1">
    <citation type="submission" date="2020-09" db="EMBL/GenBank/DDBJ databases">
        <title>A novel bacterium of genus Bacillus, isolated from South China Sea.</title>
        <authorList>
            <person name="Huang H."/>
            <person name="Mo K."/>
            <person name="Hu Y."/>
        </authorList>
    </citation>
    <scope>NUCLEOTIDE SEQUENCE</scope>
    <source>
        <strain evidence="1">IB182487</strain>
    </source>
</reference>
<dbReference type="Proteomes" id="UP000626844">
    <property type="component" value="Unassembled WGS sequence"/>
</dbReference>
<keyword evidence="2" id="KW-1185">Reference proteome</keyword>
<proteinExistence type="predicted"/>
<evidence type="ECO:0000313" key="2">
    <source>
        <dbReference type="Proteomes" id="UP000626844"/>
    </source>
</evidence>
<dbReference type="EMBL" id="JACXAI010000002">
    <property type="protein sequence ID" value="MBD1379158.1"/>
    <property type="molecule type" value="Genomic_DNA"/>
</dbReference>
<organism evidence="1 2">
    <name type="scientific">Metabacillus arenae</name>
    <dbReference type="NCBI Taxonomy" id="2771434"/>
    <lineage>
        <taxon>Bacteria</taxon>
        <taxon>Bacillati</taxon>
        <taxon>Bacillota</taxon>
        <taxon>Bacilli</taxon>
        <taxon>Bacillales</taxon>
        <taxon>Bacillaceae</taxon>
        <taxon>Metabacillus</taxon>
    </lineage>
</organism>
<gene>
    <name evidence="1" type="ORF">IC621_02845</name>
</gene>
<comment type="caution">
    <text evidence="1">The sequence shown here is derived from an EMBL/GenBank/DDBJ whole genome shotgun (WGS) entry which is preliminary data.</text>
</comment>
<sequence length="125" mass="15123">MKELIVKNEFSYIEDNREWFVKKGSKVQILEEHENHQVLRMPEGHELSVGWWDCGEETLFEYENDNEKDDYHENIDDFKTLPEAIAYYARLVNENFNSNKHTKQELLKVKKQLGDRIKKEYIENK</sequence>
<dbReference type="RefSeq" id="WP_191155510.1">
    <property type="nucleotide sequence ID" value="NZ_JACXAI010000002.1"/>
</dbReference>
<dbReference type="AlphaFoldDB" id="A0A926RV07"/>
<name>A0A926RV07_9BACI</name>